<organism evidence="3">
    <name type="scientific">Enterobius vermicularis</name>
    <name type="common">Human pinworm</name>
    <dbReference type="NCBI Taxonomy" id="51028"/>
    <lineage>
        <taxon>Eukaryota</taxon>
        <taxon>Metazoa</taxon>
        <taxon>Ecdysozoa</taxon>
        <taxon>Nematoda</taxon>
        <taxon>Chromadorea</taxon>
        <taxon>Rhabditida</taxon>
        <taxon>Spirurina</taxon>
        <taxon>Oxyuridomorpha</taxon>
        <taxon>Oxyuroidea</taxon>
        <taxon>Oxyuridae</taxon>
        <taxon>Enterobius</taxon>
    </lineage>
</organism>
<evidence type="ECO:0000313" key="3">
    <source>
        <dbReference type="WBParaSite" id="EVEC_0000740701-mRNA-1"/>
    </source>
</evidence>
<reference evidence="3" key="1">
    <citation type="submission" date="2017-02" db="UniProtKB">
        <authorList>
            <consortium name="WormBaseParasite"/>
        </authorList>
    </citation>
    <scope>IDENTIFICATION</scope>
</reference>
<name>A0A0N4VAB9_ENTVE</name>
<dbReference type="SUPFAM" id="SSF48403">
    <property type="entry name" value="Ankyrin repeat"/>
    <property type="match status" value="1"/>
</dbReference>
<dbReference type="OrthoDB" id="5314041at2759"/>
<dbReference type="AlphaFoldDB" id="A0A0N4VAB9"/>
<evidence type="ECO:0000313" key="1">
    <source>
        <dbReference type="EMBL" id="VDD92177.1"/>
    </source>
</evidence>
<dbReference type="InterPro" id="IPR036770">
    <property type="entry name" value="Ankyrin_rpt-contain_sf"/>
</dbReference>
<dbReference type="EMBL" id="UXUI01008701">
    <property type="protein sequence ID" value="VDD92177.1"/>
    <property type="molecule type" value="Genomic_DNA"/>
</dbReference>
<evidence type="ECO:0000313" key="2">
    <source>
        <dbReference type="Proteomes" id="UP000274131"/>
    </source>
</evidence>
<dbReference type="Proteomes" id="UP000274131">
    <property type="component" value="Unassembled WGS sequence"/>
</dbReference>
<dbReference type="WBParaSite" id="EVEC_0000740701-mRNA-1">
    <property type="protein sequence ID" value="EVEC_0000740701-mRNA-1"/>
    <property type="gene ID" value="EVEC_0000740701"/>
</dbReference>
<protein>
    <submittedName>
        <fullName evidence="3">ANK_REP_REGION domain-containing protein</fullName>
    </submittedName>
</protein>
<gene>
    <name evidence="1" type="ORF">EVEC_LOCUS6928</name>
</gene>
<sequence>MDSARILKAVLSQETAVNCAAEFGHAETVKISGENGVDLNARDVWQGTALDVAQREDVRSFLSIIVAKKANQKRIED</sequence>
<reference evidence="1 2" key="2">
    <citation type="submission" date="2018-10" db="EMBL/GenBank/DDBJ databases">
        <authorList>
            <consortium name="Pathogen Informatics"/>
        </authorList>
    </citation>
    <scope>NUCLEOTIDE SEQUENCE [LARGE SCALE GENOMIC DNA]</scope>
</reference>
<proteinExistence type="predicted"/>
<dbReference type="Gene3D" id="1.25.40.20">
    <property type="entry name" value="Ankyrin repeat-containing domain"/>
    <property type="match status" value="1"/>
</dbReference>
<accession>A0A0N4VAB9</accession>
<keyword evidence="2" id="KW-1185">Reference proteome</keyword>